<evidence type="ECO:0000256" key="12">
    <source>
        <dbReference type="SAM" id="SignalP"/>
    </source>
</evidence>
<dbReference type="EC" id="3.2.1.39" evidence="3"/>
<feature type="signal peptide" evidence="12">
    <location>
        <begin position="1"/>
        <end position="17"/>
    </location>
</feature>
<dbReference type="Gene3D" id="1.25.40.10">
    <property type="entry name" value="Tetratricopeptide repeat domain"/>
    <property type="match status" value="1"/>
</dbReference>
<evidence type="ECO:0000256" key="9">
    <source>
        <dbReference type="PROSITE-ProRule" id="PRU00708"/>
    </source>
</evidence>
<dbReference type="Pfam" id="PF01535">
    <property type="entry name" value="PPR"/>
    <property type="match status" value="2"/>
</dbReference>
<organism evidence="14 15">
    <name type="scientific">Hibiscus sabdariffa</name>
    <name type="common">roselle</name>
    <dbReference type="NCBI Taxonomy" id="183260"/>
    <lineage>
        <taxon>Eukaryota</taxon>
        <taxon>Viridiplantae</taxon>
        <taxon>Streptophyta</taxon>
        <taxon>Embryophyta</taxon>
        <taxon>Tracheophyta</taxon>
        <taxon>Spermatophyta</taxon>
        <taxon>Magnoliopsida</taxon>
        <taxon>eudicotyledons</taxon>
        <taxon>Gunneridae</taxon>
        <taxon>Pentapetalae</taxon>
        <taxon>rosids</taxon>
        <taxon>malvids</taxon>
        <taxon>Malvales</taxon>
        <taxon>Malvaceae</taxon>
        <taxon>Malvoideae</taxon>
        <taxon>Hibiscus</taxon>
    </lineage>
</organism>
<dbReference type="PROSITE" id="PS00587">
    <property type="entry name" value="GLYCOSYL_HYDROL_F17"/>
    <property type="match status" value="1"/>
</dbReference>
<dbReference type="InterPro" id="IPR002885">
    <property type="entry name" value="PPR_rpt"/>
</dbReference>
<dbReference type="Gene3D" id="3.20.20.80">
    <property type="entry name" value="Glycosidases"/>
    <property type="match status" value="1"/>
</dbReference>
<accession>A0ABR2F3Q2</accession>
<comment type="catalytic activity">
    <reaction evidence="1">
        <text>Hydrolysis of (1-&gt;3)-beta-D-glucosidic linkages in (1-&gt;3)-beta-D-glucans.</text>
        <dbReference type="EC" id="3.2.1.39"/>
    </reaction>
</comment>
<dbReference type="PANTHER" id="PTHR32227">
    <property type="entry name" value="GLUCAN ENDO-1,3-BETA-GLUCOSIDASE BG1-RELATED-RELATED"/>
    <property type="match status" value="1"/>
</dbReference>
<evidence type="ECO:0000256" key="8">
    <source>
        <dbReference type="ARBA" id="ARBA00023295"/>
    </source>
</evidence>
<gene>
    <name evidence="14" type="ORF">V6N12_027719</name>
</gene>
<dbReference type="SMART" id="SM00768">
    <property type="entry name" value="X8"/>
    <property type="match status" value="1"/>
</dbReference>
<reference evidence="14 15" key="1">
    <citation type="journal article" date="2024" name="G3 (Bethesda)">
        <title>Genome assembly of Hibiscus sabdariffa L. provides insights into metabolisms of medicinal natural products.</title>
        <authorList>
            <person name="Kim T."/>
        </authorList>
    </citation>
    <scope>NUCLEOTIDE SEQUENCE [LARGE SCALE GENOMIC DNA]</scope>
    <source>
        <strain evidence="14">TK-2024</strain>
        <tissue evidence="14">Old leaves</tissue>
    </source>
</reference>
<feature type="repeat" description="PPR" evidence="9">
    <location>
        <begin position="514"/>
        <end position="548"/>
    </location>
</feature>
<comment type="caution">
    <text evidence="14">The sequence shown here is derived from an EMBL/GenBank/DDBJ whole genome shotgun (WGS) entry which is preliminary data.</text>
</comment>
<keyword evidence="8 11" id="KW-0326">Glycosidase</keyword>
<evidence type="ECO:0000256" key="11">
    <source>
        <dbReference type="RuleBase" id="RU004336"/>
    </source>
</evidence>
<keyword evidence="7" id="KW-1015">Disulfide bond</keyword>
<evidence type="ECO:0000256" key="2">
    <source>
        <dbReference type="ARBA" id="ARBA00008773"/>
    </source>
</evidence>
<keyword evidence="4 12" id="KW-0732">Signal</keyword>
<evidence type="ECO:0000256" key="4">
    <source>
        <dbReference type="ARBA" id="ARBA00022729"/>
    </source>
</evidence>
<proteinExistence type="inferred from homology"/>
<feature type="chain" id="PRO_5045712792" description="glucan endo-1,3-beta-D-glucosidase" evidence="12">
    <location>
        <begin position="18"/>
        <end position="594"/>
    </location>
</feature>
<dbReference type="InterPro" id="IPR000490">
    <property type="entry name" value="Glyco_hydro_17"/>
</dbReference>
<keyword evidence="15" id="KW-1185">Reference proteome</keyword>
<protein>
    <recommendedName>
        <fullName evidence="3">glucan endo-1,3-beta-D-glucosidase</fullName>
        <ecNumber evidence="3">3.2.1.39</ecNumber>
    </recommendedName>
</protein>
<dbReference type="InterPro" id="IPR044965">
    <property type="entry name" value="Glyco_hydro_17_plant"/>
</dbReference>
<dbReference type="InterPro" id="IPR011990">
    <property type="entry name" value="TPR-like_helical_dom_sf"/>
</dbReference>
<keyword evidence="6 11" id="KW-0378">Hydrolase</keyword>
<dbReference type="SUPFAM" id="SSF51445">
    <property type="entry name" value="(Trans)glycosidases"/>
    <property type="match status" value="1"/>
</dbReference>
<evidence type="ECO:0000313" key="15">
    <source>
        <dbReference type="Proteomes" id="UP001472677"/>
    </source>
</evidence>
<dbReference type="EMBL" id="JBBPBM010000008">
    <property type="protein sequence ID" value="KAK8571639.1"/>
    <property type="molecule type" value="Genomic_DNA"/>
</dbReference>
<feature type="domain" description="X8" evidence="13">
    <location>
        <begin position="369"/>
        <end position="453"/>
    </location>
</feature>
<evidence type="ECO:0000259" key="13">
    <source>
        <dbReference type="SMART" id="SM00768"/>
    </source>
</evidence>
<dbReference type="Proteomes" id="UP001472677">
    <property type="component" value="Unassembled WGS sequence"/>
</dbReference>
<evidence type="ECO:0000256" key="10">
    <source>
        <dbReference type="RuleBase" id="RU004335"/>
    </source>
</evidence>
<dbReference type="Gene3D" id="1.20.58.1040">
    <property type="match status" value="1"/>
</dbReference>
<sequence length="594" mass="66061">MAALLATILFSSLLVSSVDISNKIGVNYGRKGDNLPSPYRTIETVRSMNVGRMKLYDSDHEMLKLLSGTNISVSTMVPNNDIIRIASSQAAAEQWVQSNVLDFYPDTTIRFVLVGNEVLSHDQRIWPSLVPAMRRIKNSLNAHDITNIKVSTPLAMDVLQSTFPPSSGEFRSDIKDTVMAPLLRFLNGTKSFFFIDVYPYLAWSANSRNISLDFALFRGRANQTDHNTRLVYRNLLDQMLDSVIFAMRKLGYPDIRIAIGETGWPTAGDMDQVGANINNAATYNRKLIQKITAKPPSGTPARPGAVIPTFISSLYDENQKPGPTTERHWGLLRSNGMPIYDIDITGKRPLSSYKPLPAARNNVPYRGKLWCEVAPGVDAANLSSALSYACSQGNQTCAALNPGQRCYEPISVFWHASYAFSSYWAKFRKQGATCYFNGLARQTRNNPNAFQLFDDMPQRDHVSWATILTAQNQANLPNKTLSMFPSMFSFDRLLSDDFVFASLVKACGSLGAKNMASWTAMIYGYARKGRKEEALELFSRVPLEDLFAWIALVSGLVQSSNAVDAFGLFVETRRNGISIIDPLVFQAKLVLLLI</sequence>
<evidence type="ECO:0000256" key="5">
    <source>
        <dbReference type="ARBA" id="ARBA00022737"/>
    </source>
</evidence>
<evidence type="ECO:0000256" key="3">
    <source>
        <dbReference type="ARBA" id="ARBA00012780"/>
    </source>
</evidence>
<name>A0ABR2F3Q2_9ROSI</name>
<evidence type="ECO:0000256" key="1">
    <source>
        <dbReference type="ARBA" id="ARBA00000382"/>
    </source>
</evidence>
<dbReference type="NCBIfam" id="TIGR00756">
    <property type="entry name" value="PPR"/>
    <property type="match status" value="1"/>
</dbReference>
<keyword evidence="5" id="KW-0677">Repeat</keyword>
<dbReference type="InterPro" id="IPR017853">
    <property type="entry name" value="GH"/>
</dbReference>
<evidence type="ECO:0000313" key="14">
    <source>
        <dbReference type="EMBL" id="KAK8571639.1"/>
    </source>
</evidence>
<dbReference type="Pfam" id="PF00332">
    <property type="entry name" value="Glyco_hydro_17"/>
    <property type="match status" value="1"/>
</dbReference>
<dbReference type="Pfam" id="PF07983">
    <property type="entry name" value="X8"/>
    <property type="match status" value="1"/>
</dbReference>
<comment type="similarity">
    <text evidence="2 10">Belongs to the glycosyl hydrolase 17 family.</text>
</comment>
<evidence type="ECO:0000256" key="6">
    <source>
        <dbReference type="ARBA" id="ARBA00022801"/>
    </source>
</evidence>
<dbReference type="InterPro" id="IPR012946">
    <property type="entry name" value="X8"/>
</dbReference>
<dbReference type="PROSITE" id="PS51375">
    <property type="entry name" value="PPR"/>
    <property type="match status" value="1"/>
</dbReference>
<evidence type="ECO:0000256" key="7">
    <source>
        <dbReference type="ARBA" id="ARBA00023157"/>
    </source>
</evidence>